<dbReference type="Proteomes" id="UP000053144">
    <property type="component" value="Chromosome 2"/>
</dbReference>
<organism evidence="2 3">
    <name type="scientific">Phaseolus angularis</name>
    <name type="common">Azuki bean</name>
    <name type="synonym">Vigna angularis</name>
    <dbReference type="NCBI Taxonomy" id="3914"/>
    <lineage>
        <taxon>Eukaryota</taxon>
        <taxon>Viridiplantae</taxon>
        <taxon>Streptophyta</taxon>
        <taxon>Embryophyta</taxon>
        <taxon>Tracheophyta</taxon>
        <taxon>Spermatophyta</taxon>
        <taxon>Magnoliopsida</taxon>
        <taxon>eudicotyledons</taxon>
        <taxon>Gunneridae</taxon>
        <taxon>Pentapetalae</taxon>
        <taxon>rosids</taxon>
        <taxon>fabids</taxon>
        <taxon>Fabales</taxon>
        <taxon>Fabaceae</taxon>
        <taxon>Papilionoideae</taxon>
        <taxon>50 kb inversion clade</taxon>
        <taxon>NPAAA clade</taxon>
        <taxon>indigoferoid/millettioid clade</taxon>
        <taxon>Phaseoleae</taxon>
        <taxon>Vigna</taxon>
    </lineage>
</organism>
<sequence>MGWCREHHSSSKAKGRDDTSRAKDRDGIKNSTWKSKLFRVWGLRLLLCLRRHFLHRLVFVDYGSDFVARRDEHWTLVGVNNCEVHGSNSRVYLQLKLPRWTHNSKGFLWFGSIISYLQHDDGSGEDGGDTWLTTTRVSMEKTKLMGGRIFLCEWKFLMVSAGIHGYLRVFFKRVSVGVASRVADDLFLSGRVAGRHYPCPTQPVVIPSRDGPKIETDSARWKIETCRHMLKVRTSRHKKGQVEGREGLGQADSGDRSL</sequence>
<name>A0A0L9TUL7_PHAAN</name>
<dbReference type="Gramene" id="KOM34283">
    <property type="protein sequence ID" value="KOM34283"/>
    <property type="gene ID" value="LR48_Vigan02g043300"/>
</dbReference>
<gene>
    <name evidence="2" type="ORF">LR48_Vigan02g043300</name>
</gene>
<feature type="region of interest" description="Disordered" evidence="1">
    <location>
        <begin position="1"/>
        <end position="25"/>
    </location>
</feature>
<evidence type="ECO:0000256" key="1">
    <source>
        <dbReference type="SAM" id="MobiDB-lite"/>
    </source>
</evidence>
<dbReference type="EMBL" id="CM003372">
    <property type="protein sequence ID" value="KOM34283.1"/>
    <property type="molecule type" value="Genomic_DNA"/>
</dbReference>
<dbReference type="AlphaFoldDB" id="A0A0L9TUL7"/>
<proteinExistence type="predicted"/>
<evidence type="ECO:0000313" key="2">
    <source>
        <dbReference type="EMBL" id="KOM34283.1"/>
    </source>
</evidence>
<protein>
    <submittedName>
        <fullName evidence="2">Uncharacterized protein</fullName>
    </submittedName>
</protein>
<reference evidence="3" key="1">
    <citation type="journal article" date="2015" name="Proc. Natl. Acad. Sci. U.S.A.">
        <title>Genome sequencing of adzuki bean (Vigna angularis) provides insight into high starch and low fat accumulation and domestication.</title>
        <authorList>
            <person name="Yang K."/>
            <person name="Tian Z."/>
            <person name="Chen C."/>
            <person name="Luo L."/>
            <person name="Zhao B."/>
            <person name="Wang Z."/>
            <person name="Yu L."/>
            <person name="Li Y."/>
            <person name="Sun Y."/>
            <person name="Li W."/>
            <person name="Chen Y."/>
            <person name="Li Y."/>
            <person name="Zhang Y."/>
            <person name="Ai D."/>
            <person name="Zhao J."/>
            <person name="Shang C."/>
            <person name="Ma Y."/>
            <person name="Wu B."/>
            <person name="Wang M."/>
            <person name="Gao L."/>
            <person name="Sun D."/>
            <person name="Zhang P."/>
            <person name="Guo F."/>
            <person name="Wang W."/>
            <person name="Li Y."/>
            <person name="Wang J."/>
            <person name="Varshney R.K."/>
            <person name="Wang J."/>
            <person name="Ling H.Q."/>
            <person name="Wan P."/>
        </authorList>
    </citation>
    <scope>NUCLEOTIDE SEQUENCE</scope>
    <source>
        <strain evidence="3">cv. Jingnong 6</strain>
    </source>
</reference>
<accession>A0A0L9TUL7</accession>
<feature type="region of interest" description="Disordered" evidence="1">
    <location>
        <begin position="234"/>
        <end position="258"/>
    </location>
</feature>
<evidence type="ECO:0000313" key="3">
    <source>
        <dbReference type="Proteomes" id="UP000053144"/>
    </source>
</evidence>